<keyword evidence="5" id="KW-0804">Transcription</keyword>
<dbReference type="STRING" id="1296120.A0A1B9GSS2"/>
<organism evidence="8 9">
    <name type="scientific">Kwoniella heveanensis BCC8398</name>
    <dbReference type="NCBI Taxonomy" id="1296120"/>
    <lineage>
        <taxon>Eukaryota</taxon>
        <taxon>Fungi</taxon>
        <taxon>Dikarya</taxon>
        <taxon>Basidiomycota</taxon>
        <taxon>Agaricomycotina</taxon>
        <taxon>Tremellomycetes</taxon>
        <taxon>Tremellales</taxon>
        <taxon>Cryptococcaceae</taxon>
        <taxon>Kwoniella</taxon>
    </lineage>
</organism>
<dbReference type="GO" id="GO:0008270">
    <property type="term" value="F:zinc ion binding"/>
    <property type="evidence" value="ECO:0007669"/>
    <property type="project" value="InterPro"/>
</dbReference>
<dbReference type="CDD" id="cd12148">
    <property type="entry name" value="fungal_TF_MHR"/>
    <property type="match status" value="1"/>
</dbReference>
<keyword evidence="9" id="KW-1185">Reference proteome</keyword>
<dbReference type="Proteomes" id="UP000092666">
    <property type="component" value="Unassembled WGS sequence"/>
</dbReference>
<dbReference type="GO" id="GO:0006351">
    <property type="term" value="P:DNA-templated transcription"/>
    <property type="evidence" value="ECO:0007669"/>
    <property type="project" value="InterPro"/>
</dbReference>
<dbReference type="OrthoDB" id="2154091at2759"/>
<proteinExistence type="predicted"/>
<keyword evidence="4" id="KW-0238">DNA-binding</keyword>
<dbReference type="EMBL" id="KI669502">
    <property type="protein sequence ID" value="OCF34037.1"/>
    <property type="molecule type" value="Genomic_DNA"/>
</dbReference>
<evidence type="ECO:0000256" key="1">
    <source>
        <dbReference type="ARBA" id="ARBA00022723"/>
    </source>
</evidence>
<dbReference type="GO" id="GO:0003677">
    <property type="term" value="F:DNA binding"/>
    <property type="evidence" value="ECO:0007669"/>
    <property type="project" value="UniProtKB-KW"/>
</dbReference>
<evidence type="ECO:0000313" key="9">
    <source>
        <dbReference type="Proteomes" id="UP000092666"/>
    </source>
</evidence>
<keyword evidence="6" id="KW-0539">Nucleus</keyword>
<evidence type="ECO:0000256" key="2">
    <source>
        <dbReference type="ARBA" id="ARBA00022833"/>
    </source>
</evidence>
<dbReference type="PANTHER" id="PTHR31313:SF81">
    <property type="entry name" value="TY1 ENHANCER ACTIVATOR"/>
    <property type="match status" value="1"/>
</dbReference>
<accession>A0A1B9GSS2</accession>
<keyword evidence="1" id="KW-0479">Metal-binding</keyword>
<reference evidence="9" key="2">
    <citation type="submission" date="2013-12" db="EMBL/GenBank/DDBJ databases">
        <title>Evolution of pathogenesis and genome organization in the Tremellales.</title>
        <authorList>
            <person name="Cuomo C."/>
            <person name="Litvintseva A."/>
            <person name="Heitman J."/>
            <person name="Chen Y."/>
            <person name="Sun S."/>
            <person name="Springer D."/>
            <person name="Dromer F."/>
            <person name="Young S."/>
            <person name="Zeng Q."/>
            <person name="Chapman S."/>
            <person name="Gujja S."/>
            <person name="Saif S."/>
            <person name="Birren B."/>
        </authorList>
    </citation>
    <scope>NUCLEOTIDE SEQUENCE [LARGE SCALE GENOMIC DNA]</scope>
    <source>
        <strain evidence="9">BCC8398</strain>
    </source>
</reference>
<dbReference type="AlphaFoldDB" id="A0A1B9GSS2"/>
<keyword evidence="3" id="KW-0805">Transcription regulation</keyword>
<gene>
    <name evidence="8" type="ORF">I316_04383</name>
</gene>
<evidence type="ECO:0000256" key="3">
    <source>
        <dbReference type="ARBA" id="ARBA00023015"/>
    </source>
</evidence>
<keyword evidence="2" id="KW-0862">Zinc</keyword>
<evidence type="ECO:0000256" key="5">
    <source>
        <dbReference type="ARBA" id="ARBA00023163"/>
    </source>
</evidence>
<evidence type="ECO:0000259" key="7">
    <source>
        <dbReference type="Pfam" id="PF04082"/>
    </source>
</evidence>
<dbReference type="PANTHER" id="PTHR31313">
    <property type="entry name" value="TY1 ENHANCER ACTIVATOR"/>
    <property type="match status" value="1"/>
</dbReference>
<dbReference type="InterPro" id="IPR051615">
    <property type="entry name" value="Transcr_Regulatory_Elem"/>
</dbReference>
<dbReference type="Pfam" id="PF04082">
    <property type="entry name" value="Fungal_trans"/>
    <property type="match status" value="1"/>
</dbReference>
<evidence type="ECO:0000313" key="8">
    <source>
        <dbReference type="EMBL" id="OCF34037.1"/>
    </source>
</evidence>
<name>A0A1B9GSS2_9TREE</name>
<dbReference type="InterPro" id="IPR007219">
    <property type="entry name" value="XnlR_reg_dom"/>
</dbReference>
<reference evidence="8 9" key="1">
    <citation type="submission" date="2013-07" db="EMBL/GenBank/DDBJ databases">
        <title>The Genome Sequence of Cryptococcus heveanensis BCC8398.</title>
        <authorList>
            <consortium name="The Broad Institute Genome Sequencing Platform"/>
            <person name="Cuomo C."/>
            <person name="Litvintseva A."/>
            <person name="Chen Y."/>
            <person name="Heitman J."/>
            <person name="Sun S."/>
            <person name="Springer D."/>
            <person name="Dromer F."/>
            <person name="Young S.K."/>
            <person name="Zeng Q."/>
            <person name="Gargeya S."/>
            <person name="Fitzgerald M."/>
            <person name="Abouelleil A."/>
            <person name="Alvarado L."/>
            <person name="Berlin A.M."/>
            <person name="Chapman S.B."/>
            <person name="Dewar J."/>
            <person name="Goldberg J."/>
            <person name="Griggs A."/>
            <person name="Gujja S."/>
            <person name="Hansen M."/>
            <person name="Howarth C."/>
            <person name="Imamovic A."/>
            <person name="Larimer J."/>
            <person name="McCowan C."/>
            <person name="Murphy C."/>
            <person name="Pearson M."/>
            <person name="Priest M."/>
            <person name="Roberts A."/>
            <person name="Saif S."/>
            <person name="Shea T."/>
            <person name="Sykes S."/>
            <person name="Wortman J."/>
            <person name="Nusbaum C."/>
            <person name="Birren B."/>
        </authorList>
    </citation>
    <scope>NUCLEOTIDE SEQUENCE [LARGE SCALE GENOMIC DNA]</scope>
    <source>
        <strain evidence="8 9">BCC8398</strain>
    </source>
</reference>
<protein>
    <recommendedName>
        <fullName evidence="7">Xylanolytic transcriptional activator regulatory domain-containing protein</fullName>
    </recommendedName>
</protein>
<evidence type="ECO:0000256" key="4">
    <source>
        <dbReference type="ARBA" id="ARBA00023125"/>
    </source>
</evidence>
<sequence length="444" mass="48850">MSAFFRDMELCNLVTRKPALQPVPQRTSNYSPLLHNCALRLGVHFNRDVWPELADAMDGLISKHCASMLIEETDDPNLSTPKALALYAACLNLRNEESAQKSGYIHFGMAFAYGVDTDDCILQCGHLVESGQITPQDQALRSSSYWTLFQQDVLRAICAGRPFMLRATSDIHLPLIHPDADQEPWISPFPSGSANGYSSLRSSVFHWSARLACLLRQVVDIALSTDNEGTNRDLRVSDLLADLDAWQRDQPLPDPKSHPVPHLLVMHMLYHLTYIYLLRPYFRAPLEIVPSAAQRCELAADEILELLRTFDRTHGLRNAVASVIPVIFGMATIRLLVLVSNSTSSMTDSANSLDECIGFMDTLAHTWIEARQGLMVIKHLKNEWLPYTNSNSAGGGAGDTSSSAFGTLGGVGDGGGDIPGGMVDIEEILQWISVNGGNSVPQLF</sequence>
<feature type="domain" description="Xylanolytic transcriptional activator regulatory" evidence="7">
    <location>
        <begin position="27"/>
        <end position="247"/>
    </location>
</feature>
<evidence type="ECO:0000256" key="6">
    <source>
        <dbReference type="ARBA" id="ARBA00023242"/>
    </source>
</evidence>